<gene>
    <name evidence="2" type="ORF">JI435_106270</name>
</gene>
<organism evidence="2 3">
    <name type="scientific">Phaeosphaeria nodorum (strain SN15 / ATCC MYA-4574 / FGSC 10173)</name>
    <name type="common">Glume blotch fungus</name>
    <name type="synonym">Parastagonospora nodorum</name>
    <dbReference type="NCBI Taxonomy" id="321614"/>
    <lineage>
        <taxon>Eukaryota</taxon>
        <taxon>Fungi</taxon>
        <taxon>Dikarya</taxon>
        <taxon>Ascomycota</taxon>
        <taxon>Pezizomycotina</taxon>
        <taxon>Dothideomycetes</taxon>
        <taxon>Pleosporomycetidae</taxon>
        <taxon>Pleosporales</taxon>
        <taxon>Pleosporineae</taxon>
        <taxon>Phaeosphaeriaceae</taxon>
        <taxon>Parastagonospora</taxon>
    </lineage>
</organism>
<evidence type="ECO:0000313" key="3">
    <source>
        <dbReference type="Proteomes" id="UP000663193"/>
    </source>
</evidence>
<name>A0A7U2FJP7_PHANO</name>
<reference evidence="3" key="1">
    <citation type="journal article" date="2021" name="BMC Genomics">
        <title>Chromosome-level genome assembly and manually-curated proteome of model necrotroph Parastagonospora nodorum Sn15 reveals a genome-wide trove of candidate effector homologs, and redundancy of virulence-related functions within an accessory chromosome.</title>
        <authorList>
            <person name="Bertazzoni S."/>
            <person name="Jones D.A.B."/>
            <person name="Phan H.T."/>
            <person name="Tan K.-C."/>
            <person name="Hane J.K."/>
        </authorList>
    </citation>
    <scope>NUCLEOTIDE SEQUENCE [LARGE SCALE GENOMIC DNA]</scope>
    <source>
        <strain evidence="3">SN15 / ATCC MYA-4574 / FGSC 10173)</strain>
    </source>
</reference>
<dbReference type="Proteomes" id="UP000663193">
    <property type="component" value="Chromosome 17"/>
</dbReference>
<proteinExistence type="predicted"/>
<sequence>MVAVGPNVVKPSTRERLEQWGLSKYPSPALPGRLSSAPEMGAGRSCSDALL</sequence>
<keyword evidence="3" id="KW-1185">Reference proteome</keyword>
<feature type="region of interest" description="Disordered" evidence="1">
    <location>
        <begin position="28"/>
        <end position="51"/>
    </location>
</feature>
<accession>A0A7U2FJP7</accession>
<evidence type="ECO:0000256" key="1">
    <source>
        <dbReference type="SAM" id="MobiDB-lite"/>
    </source>
</evidence>
<evidence type="ECO:0000313" key="2">
    <source>
        <dbReference type="EMBL" id="QRD04690.1"/>
    </source>
</evidence>
<dbReference type="VEuPathDB" id="FungiDB:JI435_106270"/>
<dbReference type="AlphaFoldDB" id="A0A7U2FJP7"/>
<dbReference type="EMBL" id="CP069039">
    <property type="protein sequence ID" value="QRD04690.1"/>
    <property type="molecule type" value="Genomic_DNA"/>
</dbReference>
<protein>
    <submittedName>
        <fullName evidence="2">Uncharacterized protein</fullName>
    </submittedName>
</protein>